<dbReference type="Gene3D" id="3.30.70.100">
    <property type="match status" value="1"/>
</dbReference>
<dbReference type="InterPro" id="IPR023408">
    <property type="entry name" value="MscS_beta-dom_sf"/>
</dbReference>
<reference evidence="11" key="1">
    <citation type="submission" date="2022-07" db="EMBL/GenBank/DDBJ databases">
        <title>Description and genome-wide analysis of Profundicola chukchiensis gen. nov., sp. nov., marine bacteria isolated from bottom sediments of the Chukchi Sea.</title>
        <authorList>
            <person name="Romanenko L."/>
            <person name="Otstavnykh N."/>
            <person name="Kurilenko V."/>
            <person name="Eremeev V."/>
            <person name="Velansky P."/>
            <person name="Mikhailov V."/>
            <person name="Isaeva M."/>
        </authorList>
    </citation>
    <scope>NUCLEOTIDE SEQUENCE</scope>
    <source>
        <strain evidence="11">KMM 9713</strain>
    </source>
</reference>
<feature type="transmembrane region" description="Helical" evidence="7">
    <location>
        <begin position="49"/>
        <end position="69"/>
    </location>
</feature>
<evidence type="ECO:0000313" key="12">
    <source>
        <dbReference type="Proteomes" id="UP001152599"/>
    </source>
</evidence>
<keyword evidence="5 7" id="KW-1133">Transmembrane helix</keyword>
<dbReference type="PANTHER" id="PTHR30221">
    <property type="entry name" value="SMALL-CONDUCTANCE MECHANOSENSITIVE CHANNEL"/>
    <property type="match status" value="1"/>
</dbReference>
<dbReference type="GO" id="GO:0008381">
    <property type="term" value="F:mechanosensitive monoatomic ion channel activity"/>
    <property type="evidence" value="ECO:0007669"/>
    <property type="project" value="InterPro"/>
</dbReference>
<dbReference type="InterPro" id="IPR011066">
    <property type="entry name" value="MscS_channel_C_sf"/>
</dbReference>
<accession>A0A9X4MZ32</accession>
<dbReference type="SUPFAM" id="SSF82861">
    <property type="entry name" value="Mechanosensitive channel protein MscS (YggB), transmembrane region"/>
    <property type="match status" value="1"/>
</dbReference>
<keyword evidence="12" id="KW-1185">Reference proteome</keyword>
<evidence type="ECO:0000256" key="7">
    <source>
        <dbReference type="SAM" id="Phobius"/>
    </source>
</evidence>
<feature type="domain" description="Mechanosensitive ion channel MscS" evidence="8">
    <location>
        <begin position="139"/>
        <end position="202"/>
    </location>
</feature>
<comment type="caution">
    <text evidence="11">The sequence shown here is derived from an EMBL/GenBank/DDBJ whole genome shotgun (WGS) entry which is preliminary data.</text>
</comment>
<feature type="domain" description="Mechanosensitive ion channel MscS C-terminal" evidence="9">
    <location>
        <begin position="211"/>
        <end position="295"/>
    </location>
</feature>
<evidence type="ECO:0000256" key="5">
    <source>
        <dbReference type="ARBA" id="ARBA00022989"/>
    </source>
</evidence>
<dbReference type="InterPro" id="IPR049142">
    <property type="entry name" value="MS_channel_1st"/>
</dbReference>
<dbReference type="Pfam" id="PF21082">
    <property type="entry name" value="MS_channel_3rd"/>
    <property type="match status" value="1"/>
</dbReference>
<dbReference type="SUPFAM" id="SSF82689">
    <property type="entry name" value="Mechanosensitive channel protein MscS (YggB), C-terminal domain"/>
    <property type="match status" value="1"/>
</dbReference>
<dbReference type="InterPro" id="IPR045275">
    <property type="entry name" value="MscS_archaea/bacteria_type"/>
</dbReference>
<keyword evidence="3" id="KW-1003">Cell membrane</keyword>
<dbReference type="InterPro" id="IPR010920">
    <property type="entry name" value="LSM_dom_sf"/>
</dbReference>
<dbReference type="InterPro" id="IPR011014">
    <property type="entry name" value="MscS_channel_TM-2"/>
</dbReference>
<evidence type="ECO:0000259" key="8">
    <source>
        <dbReference type="Pfam" id="PF00924"/>
    </source>
</evidence>
<keyword evidence="6 7" id="KW-0472">Membrane</keyword>
<evidence type="ECO:0000256" key="1">
    <source>
        <dbReference type="ARBA" id="ARBA00004651"/>
    </source>
</evidence>
<feature type="domain" description="Mechanosensitive ion channel transmembrane helices 2/3" evidence="10">
    <location>
        <begin position="93"/>
        <end position="136"/>
    </location>
</feature>
<evidence type="ECO:0000259" key="9">
    <source>
        <dbReference type="Pfam" id="PF21082"/>
    </source>
</evidence>
<evidence type="ECO:0000259" key="10">
    <source>
        <dbReference type="Pfam" id="PF21088"/>
    </source>
</evidence>
<comment type="similarity">
    <text evidence="2">Belongs to the MscS (TC 1.A.23) family.</text>
</comment>
<dbReference type="Proteomes" id="UP001152599">
    <property type="component" value="Unassembled WGS sequence"/>
</dbReference>
<dbReference type="InterPro" id="IPR049278">
    <property type="entry name" value="MS_channel_C"/>
</dbReference>
<evidence type="ECO:0000313" key="11">
    <source>
        <dbReference type="EMBL" id="MDG4946669.1"/>
    </source>
</evidence>
<evidence type="ECO:0000256" key="6">
    <source>
        <dbReference type="ARBA" id="ARBA00023136"/>
    </source>
</evidence>
<name>A0A9X4MZ32_9FLAO</name>
<dbReference type="GO" id="GO:0005886">
    <property type="term" value="C:plasma membrane"/>
    <property type="evidence" value="ECO:0007669"/>
    <property type="project" value="UniProtKB-SubCell"/>
</dbReference>
<evidence type="ECO:0000256" key="2">
    <source>
        <dbReference type="ARBA" id="ARBA00008017"/>
    </source>
</evidence>
<evidence type="ECO:0000256" key="4">
    <source>
        <dbReference type="ARBA" id="ARBA00022692"/>
    </source>
</evidence>
<feature type="transmembrane region" description="Helical" evidence="7">
    <location>
        <begin position="90"/>
        <end position="110"/>
    </location>
</feature>
<dbReference type="InterPro" id="IPR006685">
    <property type="entry name" value="MscS_channel_2nd"/>
</dbReference>
<gene>
    <name evidence="11" type="ORF">NMK71_09595</name>
</gene>
<dbReference type="RefSeq" id="WP_304421023.1">
    <property type="nucleotide sequence ID" value="NZ_JANCMU010000006.1"/>
</dbReference>
<protein>
    <submittedName>
        <fullName evidence="11">Mechanosensitive ion channel family protein</fullName>
    </submittedName>
</protein>
<proteinExistence type="inferred from homology"/>
<dbReference type="EMBL" id="JANCMU010000006">
    <property type="protein sequence ID" value="MDG4946669.1"/>
    <property type="molecule type" value="Genomic_DNA"/>
</dbReference>
<dbReference type="Pfam" id="PF00924">
    <property type="entry name" value="MS_channel_2nd"/>
    <property type="match status" value="1"/>
</dbReference>
<dbReference type="PANTHER" id="PTHR30221:SF1">
    <property type="entry name" value="SMALL-CONDUCTANCE MECHANOSENSITIVE CHANNEL"/>
    <property type="match status" value="1"/>
</dbReference>
<dbReference type="Pfam" id="PF21088">
    <property type="entry name" value="MS_channel_1st"/>
    <property type="match status" value="1"/>
</dbReference>
<dbReference type="AlphaFoldDB" id="A0A9X4MZ32"/>
<dbReference type="Gene3D" id="1.10.287.1260">
    <property type="match status" value="1"/>
</dbReference>
<comment type="subcellular location">
    <subcellularLocation>
        <location evidence="1">Cell membrane</location>
        <topology evidence="1">Multi-pass membrane protein</topology>
    </subcellularLocation>
</comment>
<evidence type="ECO:0000256" key="3">
    <source>
        <dbReference type="ARBA" id="ARBA00022475"/>
    </source>
</evidence>
<dbReference type="SUPFAM" id="SSF50182">
    <property type="entry name" value="Sm-like ribonucleoproteins"/>
    <property type="match status" value="1"/>
</dbReference>
<dbReference type="Gene3D" id="2.30.30.60">
    <property type="match status" value="1"/>
</dbReference>
<organism evidence="11 12">
    <name type="scientific">Profundicola chukchiensis</name>
    <dbReference type="NCBI Taxonomy" id="2961959"/>
    <lineage>
        <taxon>Bacteria</taxon>
        <taxon>Pseudomonadati</taxon>
        <taxon>Bacteroidota</taxon>
        <taxon>Flavobacteriia</taxon>
        <taxon>Flavobacteriales</taxon>
        <taxon>Weeksellaceae</taxon>
        <taxon>Profundicola</taxon>
    </lineage>
</organism>
<sequence>MFKFLLLIQQETEDSDLGKDVEKVSEGFKSSWDKMWERIFSWKESLIEYLPEIILSLIVFTLCYILSIYTKRWVKKLLSKVIKRASIRSLVANVVSILIILTGVVIAVSLLNMSNLLKGILAAGGIAGLAVALAFQGALANTFSGVFISLNDIMNVGDYVETNGYAGTIEEITLRNTRIREVDNNIVVIPNKMIIENPFKNYGLTLRIRTKITCGVHYDCDMRFVKELATDAISKHFSQLDYERVEFHWLEFGDSSINFQIRFWIAAESYLNVYEAKSEAMMVIKEVFDENSINIPYPIRTLEWANPKDALE</sequence>
<keyword evidence="4 7" id="KW-0812">Transmembrane</keyword>